<protein>
    <submittedName>
        <fullName evidence="2">ATPase</fullName>
    </submittedName>
</protein>
<dbReference type="Proteomes" id="UP000189670">
    <property type="component" value="Unassembled WGS sequence"/>
</dbReference>
<dbReference type="InterPro" id="IPR003593">
    <property type="entry name" value="AAA+_ATPase"/>
</dbReference>
<name>A0A1V1P5Q5_9BACT</name>
<proteinExistence type="predicted"/>
<dbReference type="InterPro" id="IPR051667">
    <property type="entry name" value="Archaeal_ATPase_domain"/>
</dbReference>
<dbReference type="SMART" id="SM00382">
    <property type="entry name" value="AAA"/>
    <property type="match status" value="1"/>
</dbReference>
<dbReference type="InterPro" id="IPR011579">
    <property type="entry name" value="ATPase_dom"/>
</dbReference>
<sequence length="380" mass="44488">MPSKLTYTKTEAFINRTKELSYLSQWINNKPEDILFIYGPKSSGKTTLLMKFIDKQLANKHYSIKHFNLRKMLIANYSDFIQAFFEVDYAKLSSDMKQKREYNLKLFKISKEIKKSLGNKTLDPFVVMEKELIKIVKKGKKPVIIIDELQALEDIYINGQRDLLKELFNFFVAMTKESHLCHVMIASSDGYFMNRIYNDSKLTKTTSFFEVNYLLKSDVQYWLNHLNQESGLTAYTLTEKQTEMIWKYLGGSMFEISNVLRELIPHAKKKTVETKAVQKAIDHLITVNEGKLGYYAKINKSKRALLKKILMMHKQKDAFSIDDCEALVEKKFYDESSLDNELDNLVRINILAFNPTTARYSLQGNSMYYGLQQYLRRIEK</sequence>
<dbReference type="AlphaFoldDB" id="A0A1V1P5Q5"/>
<dbReference type="PANTHER" id="PTHR37096">
    <property type="entry name" value="YALI0E33429P"/>
    <property type="match status" value="1"/>
</dbReference>
<evidence type="ECO:0000259" key="1">
    <source>
        <dbReference type="SMART" id="SM00382"/>
    </source>
</evidence>
<dbReference type="EMBL" id="ATBP01000468">
    <property type="protein sequence ID" value="ETR70197.1"/>
    <property type="molecule type" value="Genomic_DNA"/>
</dbReference>
<dbReference type="PANTHER" id="PTHR37096:SF1">
    <property type="entry name" value="AAA+ ATPASE DOMAIN-CONTAINING PROTEIN"/>
    <property type="match status" value="1"/>
</dbReference>
<dbReference type="Gene3D" id="3.40.50.300">
    <property type="entry name" value="P-loop containing nucleotide triphosphate hydrolases"/>
    <property type="match status" value="1"/>
</dbReference>
<dbReference type="InterPro" id="IPR027417">
    <property type="entry name" value="P-loop_NTPase"/>
</dbReference>
<comment type="caution">
    <text evidence="2">The sequence shown here is derived from an EMBL/GenBank/DDBJ whole genome shotgun (WGS) entry which is preliminary data.</text>
</comment>
<feature type="domain" description="AAA+ ATPase" evidence="1">
    <location>
        <begin position="31"/>
        <end position="202"/>
    </location>
</feature>
<dbReference type="SUPFAM" id="SSF52540">
    <property type="entry name" value="P-loop containing nucleoside triphosphate hydrolases"/>
    <property type="match status" value="1"/>
</dbReference>
<reference evidence="3" key="1">
    <citation type="submission" date="2012-11" db="EMBL/GenBank/DDBJ databases">
        <authorList>
            <person name="Lucero-Rivera Y.E."/>
            <person name="Tovar-Ramirez D."/>
        </authorList>
    </citation>
    <scope>NUCLEOTIDE SEQUENCE [LARGE SCALE GENOMIC DNA]</scope>
    <source>
        <strain evidence="3">Araruama</strain>
    </source>
</reference>
<dbReference type="Pfam" id="PF01637">
    <property type="entry name" value="ATPase_2"/>
    <property type="match status" value="1"/>
</dbReference>
<dbReference type="GO" id="GO:0005524">
    <property type="term" value="F:ATP binding"/>
    <property type="evidence" value="ECO:0007669"/>
    <property type="project" value="InterPro"/>
</dbReference>
<gene>
    <name evidence="2" type="ORF">OMM_03419</name>
</gene>
<evidence type="ECO:0000313" key="2">
    <source>
        <dbReference type="EMBL" id="ETR70197.1"/>
    </source>
</evidence>
<dbReference type="CDD" id="cd00009">
    <property type="entry name" value="AAA"/>
    <property type="match status" value="1"/>
</dbReference>
<organism evidence="2 3">
    <name type="scientific">Candidatus Magnetoglobus multicellularis str. Araruama</name>
    <dbReference type="NCBI Taxonomy" id="890399"/>
    <lineage>
        <taxon>Bacteria</taxon>
        <taxon>Pseudomonadati</taxon>
        <taxon>Thermodesulfobacteriota</taxon>
        <taxon>Desulfobacteria</taxon>
        <taxon>Desulfobacterales</taxon>
        <taxon>Desulfobacteraceae</taxon>
        <taxon>Candidatus Magnetoglobus</taxon>
    </lineage>
</organism>
<evidence type="ECO:0000313" key="3">
    <source>
        <dbReference type="Proteomes" id="UP000189670"/>
    </source>
</evidence>
<accession>A0A1V1P5Q5</accession>